<reference evidence="3 4" key="2">
    <citation type="submission" date="2013-02" db="EMBL/GenBank/DDBJ databases">
        <title>The Genome Sequence of Plasmodium falciparum 7G8.</title>
        <authorList>
            <consortium name="The Broad Institute Genome Sequencing Platform"/>
            <consortium name="The Broad Institute Genome Sequencing Center for Infectious Disease"/>
            <person name="Neafsey D."/>
            <person name="Cheeseman I."/>
            <person name="Volkman S."/>
            <person name="Adams J."/>
            <person name="Walker B."/>
            <person name="Young S.K."/>
            <person name="Zeng Q."/>
            <person name="Gargeya S."/>
            <person name="Fitzgerald M."/>
            <person name="Haas B."/>
            <person name="Abouelleil A."/>
            <person name="Alvarado L."/>
            <person name="Arachchi H.M."/>
            <person name="Berlin A.M."/>
            <person name="Chapman S.B."/>
            <person name="Dewar J."/>
            <person name="Goldberg J."/>
            <person name="Griggs A."/>
            <person name="Gujja S."/>
            <person name="Hansen M."/>
            <person name="Howarth C."/>
            <person name="Imamovic A."/>
            <person name="Larimer J."/>
            <person name="McCowan C."/>
            <person name="Murphy C."/>
            <person name="Neiman D."/>
            <person name="Pearson M."/>
            <person name="Priest M."/>
            <person name="Roberts A."/>
            <person name="Saif S."/>
            <person name="Shea T."/>
            <person name="Sisk P."/>
            <person name="Sykes S."/>
            <person name="Wortman J."/>
            <person name="Nusbaum C."/>
            <person name="Birren B."/>
        </authorList>
    </citation>
    <scope>NUCLEOTIDE SEQUENCE [LARGE SCALE GENOMIC DNA]</scope>
    <source>
        <strain evidence="3 4">7G8</strain>
    </source>
</reference>
<dbReference type="InterPro" id="IPR011992">
    <property type="entry name" value="EF-hand-dom_pair"/>
</dbReference>
<gene>
    <name evidence="3" type="ORF">PFBG_05708</name>
</gene>
<feature type="transmembrane region" description="Helical" evidence="1">
    <location>
        <begin position="244"/>
        <end position="266"/>
    </location>
</feature>
<dbReference type="AlphaFoldDB" id="W7F429"/>
<reference evidence="4" key="1">
    <citation type="submission" date="2007-11" db="EMBL/GenBank/DDBJ databases">
        <authorList>
            <consortium name="The Broad Institute Genome Sequencing Platform"/>
            <person name="Volkman S.K."/>
            <person name="Daily J.P."/>
            <person name="Sarr O."/>
            <person name="Ndiaye D."/>
            <person name="Ndir O."/>
            <person name="Mboup S."/>
            <person name="Lukens A."/>
            <person name="Stange-Thomann N."/>
            <person name="Mauceli E."/>
            <person name="Gnerre S."/>
            <person name="Jaffe D."/>
            <person name="Zainoun J."/>
            <person name="Wiegand R.C."/>
            <person name="Birren B."/>
            <person name="Galagan J."/>
            <person name="Lander E."/>
            <person name="Wirth D.F."/>
        </authorList>
    </citation>
    <scope>NUCLEOTIDE SEQUENCE [LARGE SCALE GENOMIC DNA]</scope>
    <source>
        <strain evidence="4">7G8</strain>
    </source>
</reference>
<protein>
    <recommendedName>
        <fullName evidence="2">EF-hand domain-containing protein</fullName>
    </recommendedName>
</protein>
<proteinExistence type="predicted"/>
<dbReference type="PANTHER" id="PTHR36812">
    <property type="entry name" value="NEUROFILAMENT TRIPLET M PROTEIN-LIKE PROTEIN"/>
    <property type="match status" value="1"/>
</dbReference>
<dbReference type="Proteomes" id="UP000030688">
    <property type="component" value="Unassembled WGS sequence"/>
</dbReference>
<dbReference type="PANTHER" id="PTHR36812:SF9">
    <property type="entry name" value="MYB-LIKE PROTEIN X ISOFORM X1"/>
    <property type="match status" value="1"/>
</dbReference>
<accession>W7F429</accession>
<dbReference type="InterPro" id="IPR002048">
    <property type="entry name" value="EF_hand_dom"/>
</dbReference>
<name>W7F429_PLAF8</name>
<evidence type="ECO:0000313" key="3">
    <source>
        <dbReference type="EMBL" id="EUR62498.1"/>
    </source>
</evidence>
<keyword evidence="1" id="KW-1133">Transmembrane helix</keyword>
<dbReference type="GO" id="GO:0005509">
    <property type="term" value="F:calcium ion binding"/>
    <property type="evidence" value="ECO:0007669"/>
    <property type="project" value="InterPro"/>
</dbReference>
<sequence length="531" mass="62864">MVKKNNIVKLKDYFILLRVLIYGYILSIHFVTRTILKWFSESDNSDVSSVAKEVKESQRKCFRNYFFFFRNVRNSKYLAHRYDFSENVDAISIPGLDPNGYYYYEYMRASLLKYNVKLIKIPNAVILFLIFVCISLRPFYNIRLKAEVIFLNVLSLICIIGLISLFVYLYRIDTKLLPRDISKYLLNKYHIETCDKNKRDVTPYYKLLKQESVYPSALNYFFYKTTFPNKHEQLFLLWGNGPSLINFIFQTLCFCFLIILSCWIFLLRVDNITWFQLYSYGSLSICVCILVFFFILKYIIYYNVMVTKTGYLIDTKLLEQVWEYERSDNIKRISEFIDAIKIKSTLHALKEGGEIFWRQLLIKSSTVPSNIQEKMFSIWIGLDEENRGIIDSSKILKFLKSQGINLTSEHDIREFLEVFDRNNKNGLNQEEFFVLIIIVKQILVELLDINAVQSLFEEVYGIPWKSLSSIDVNSLKKILTELNLKWPHGKIRNLIDFVCENKKTKYVSAEYFIKQLINIEEVTLQPFHVSS</sequence>
<dbReference type="OrthoDB" id="186625at2759"/>
<feature type="transmembrane region" description="Helical" evidence="1">
    <location>
        <begin position="12"/>
        <end position="32"/>
    </location>
</feature>
<feature type="transmembrane region" description="Helical" evidence="1">
    <location>
        <begin position="118"/>
        <end position="136"/>
    </location>
</feature>
<feature type="transmembrane region" description="Helical" evidence="1">
    <location>
        <begin position="148"/>
        <end position="170"/>
    </location>
</feature>
<dbReference type="EMBL" id="KE123647">
    <property type="protein sequence ID" value="EUR62498.1"/>
    <property type="molecule type" value="Genomic_DNA"/>
</dbReference>
<evidence type="ECO:0000259" key="2">
    <source>
        <dbReference type="PROSITE" id="PS50222"/>
    </source>
</evidence>
<keyword evidence="1" id="KW-0812">Transmembrane</keyword>
<keyword evidence="1" id="KW-0472">Membrane</keyword>
<evidence type="ECO:0000313" key="4">
    <source>
        <dbReference type="Proteomes" id="UP000030688"/>
    </source>
</evidence>
<feature type="transmembrane region" description="Helical" evidence="1">
    <location>
        <begin position="278"/>
        <end position="300"/>
    </location>
</feature>
<dbReference type="PROSITE" id="PS50222">
    <property type="entry name" value="EF_HAND_2"/>
    <property type="match status" value="1"/>
</dbReference>
<organism evidence="3 4">
    <name type="scientific">Plasmodium falciparum (isolate 7G8)</name>
    <dbReference type="NCBI Taxonomy" id="57266"/>
    <lineage>
        <taxon>Eukaryota</taxon>
        <taxon>Sar</taxon>
        <taxon>Alveolata</taxon>
        <taxon>Apicomplexa</taxon>
        <taxon>Aconoidasida</taxon>
        <taxon>Haemosporida</taxon>
        <taxon>Plasmodiidae</taxon>
        <taxon>Plasmodium</taxon>
        <taxon>Plasmodium (Laverania)</taxon>
    </lineage>
</organism>
<dbReference type="SUPFAM" id="SSF47473">
    <property type="entry name" value="EF-hand"/>
    <property type="match status" value="1"/>
</dbReference>
<dbReference type="Gene3D" id="1.10.238.10">
    <property type="entry name" value="EF-hand"/>
    <property type="match status" value="1"/>
</dbReference>
<feature type="domain" description="EF-hand" evidence="2">
    <location>
        <begin position="407"/>
        <end position="442"/>
    </location>
</feature>
<evidence type="ECO:0000256" key="1">
    <source>
        <dbReference type="SAM" id="Phobius"/>
    </source>
</evidence>